<dbReference type="EnsemblMetazoa" id="OVOC10217.1">
    <property type="protein sequence ID" value="OVOC10217.1"/>
    <property type="gene ID" value="WBGene00247026"/>
</dbReference>
<name>A0A2K6VDW9_ONCVO</name>
<reference evidence="1" key="2">
    <citation type="submission" date="2018-02" db="UniProtKB">
        <authorList>
            <consortium name="EnsemblMetazoa"/>
        </authorList>
    </citation>
    <scope>IDENTIFICATION</scope>
</reference>
<organism evidence="1 2">
    <name type="scientific">Onchocerca volvulus</name>
    <dbReference type="NCBI Taxonomy" id="6282"/>
    <lineage>
        <taxon>Eukaryota</taxon>
        <taxon>Metazoa</taxon>
        <taxon>Ecdysozoa</taxon>
        <taxon>Nematoda</taxon>
        <taxon>Chromadorea</taxon>
        <taxon>Rhabditida</taxon>
        <taxon>Spirurina</taxon>
        <taxon>Spiruromorpha</taxon>
        <taxon>Filarioidea</taxon>
        <taxon>Onchocercidae</taxon>
        <taxon>Onchocerca</taxon>
    </lineage>
</organism>
<dbReference type="EMBL" id="CMVM020000328">
    <property type="status" value="NOT_ANNOTATED_CDS"/>
    <property type="molecule type" value="Genomic_DNA"/>
</dbReference>
<reference evidence="2" key="1">
    <citation type="submission" date="2013-10" db="EMBL/GenBank/DDBJ databases">
        <title>Genome sequencing of Onchocerca volvulus.</title>
        <authorList>
            <person name="Cotton J."/>
            <person name="Tsai J."/>
            <person name="Stanley E."/>
            <person name="Tracey A."/>
            <person name="Holroyd N."/>
            <person name="Lustigman S."/>
            <person name="Berriman M."/>
        </authorList>
    </citation>
    <scope>NUCLEOTIDE SEQUENCE</scope>
</reference>
<sequence length="74" mass="8739">MDSKAYLKLMAIWNIDRIDSRRGFEWKVMFPQFFAKFHIDKDSSSEINDDEMADTKVLAERTANFVLEDDSETK</sequence>
<evidence type="ECO:0000313" key="1">
    <source>
        <dbReference type="EnsemblMetazoa" id="OVOC10217.1"/>
    </source>
</evidence>
<dbReference type="OMA" id="DEMAYTA"/>
<accession>A0A2K6VDW9</accession>
<proteinExistence type="predicted"/>
<dbReference type="Proteomes" id="UP000024404">
    <property type="component" value="Unassembled WGS sequence"/>
</dbReference>
<keyword evidence="2" id="KW-1185">Reference proteome</keyword>
<dbReference type="AlphaFoldDB" id="A0A2K6VDW9"/>
<evidence type="ECO:0000313" key="2">
    <source>
        <dbReference type="Proteomes" id="UP000024404"/>
    </source>
</evidence>
<protein>
    <submittedName>
        <fullName evidence="1">Uncharacterized protein</fullName>
    </submittedName>
</protein>